<evidence type="ECO:0000313" key="2">
    <source>
        <dbReference type="Proteomes" id="UP000094056"/>
    </source>
</evidence>
<dbReference type="EC" id="2.7.7.43" evidence="1"/>
<evidence type="ECO:0000313" key="1">
    <source>
        <dbReference type="EMBL" id="ODS33734.1"/>
    </source>
</evidence>
<accession>A0A1E3XFL8</accession>
<dbReference type="AlphaFoldDB" id="A0A1E3XFL8"/>
<dbReference type="Proteomes" id="UP000094056">
    <property type="component" value="Unassembled WGS sequence"/>
</dbReference>
<dbReference type="GO" id="GO:0008781">
    <property type="term" value="F:N-acylneuraminate cytidylyltransferase activity"/>
    <property type="evidence" value="ECO:0007669"/>
    <property type="project" value="UniProtKB-EC"/>
</dbReference>
<dbReference type="EMBL" id="MAYW01000020">
    <property type="protein sequence ID" value="ODS33734.1"/>
    <property type="molecule type" value="Genomic_DNA"/>
</dbReference>
<keyword evidence="1" id="KW-0548">Nucleotidyltransferase</keyword>
<reference evidence="1 2" key="1">
    <citation type="submission" date="2016-07" db="EMBL/GenBank/DDBJ databases">
        <title>Draft genome of Scalindua rubra, obtained from a brine-seawater interface in the Red Sea, sheds light on salt adaptation in anammox bacteria.</title>
        <authorList>
            <person name="Speth D.R."/>
            <person name="Lagkouvardos I."/>
            <person name="Wang Y."/>
            <person name="Qian P.-Y."/>
            <person name="Dutilh B.E."/>
            <person name="Jetten M.S."/>
        </authorList>
    </citation>
    <scope>NUCLEOTIDE SEQUENCE [LARGE SCALE GENOMIC DNA]</scope>
    <source>
        <strain evidence="1">BSI-1</strain>
    </source>
</reference>
<keyword evidence="1" id="KW-0808">Transferase</keyword>
<dbReference type="InterPro" id="IPR029044">
    <property type="entry name" value="Nucleotide-diphossugar_trans"/>
</dbReference>
<dbReference type="SUPFAM" id="SSF53448">
    <property type="entry name" value="Nucleotide-diphospho-sugar transferases"/>
    <property type="match status" value="1"/>
</dbReference>
<dbReference type="InterPro" id="IPR003329">
    <property type="entry name" value="Cytidylyl_trans"/>
</dbReference>
<name>A0A1E3XFL8_9BACT</name>
<comment type="caution">
    <text evidence="1">The sequence shown here is derived from an EMBL/GenBank/DDBJ whole genome shotgun (WGS) entry which is preliminary data.</text>
</comment>
<proteinExistence type="predicted"/>
<dbReference type="InterPro" id="IPR050793">
    <property type="entry name" value="CMP-NeuNAc_synthase"/>
</dbReference>
<dbReference type="PANTHER" id="PTHR21485">
    <property type="entry name" value="HAD SUPERFAMILY MEMBERS CMAS AND KDSC"/>
    <property type="match status" value="1"/>
</dbReference>
<dbReference type="Gene3D" id="3.90.550.10">
    <property type="entry name" value="Spore Coat Polysaccharide Biosynthesis Protein SpsA, Chain A"/>
    <property type="match status" value="1"/>
</dbReference>
<dbReference type="PANTHER" id="PTHR21485:SF3">
    <property type="entry name" value="N-ACYLNEURAMINATE CYTIDYLYLTRANSFERASE"/>
    <property type="match status" value="1"/>
</dbReference>
<gene>
    <name evidence="1" type="primary">neuA_1</name>
    <name evidence="1" type="ORF">SCARUB_01091</name>
</gene>
<dbReference type="Pfam" id="PF02348">
    <property type="entry name" value="CTP_transf_3"/>
    <property type="match status" value="1"/>
</dbReference>
<sequence>METYDEENKTMIIALLMGRKNSEGFPGKNLHMVMGNHLAYYPMKAANDCPQIDKVYLSTDDEALMVLARENSVEVIHRPPELCSDDALGDHVYEHAFGVVKELNKEHEIEMIVLLMCNAATITSDTISKGIKVLREKPDYDSAVTVSRYNMWSPLRARKIGDDGLLHPFVPFEIFGDPKTLNCDRDSQGDAWFADMGTSIVRCRCLENLEDGLLPQKWMGQKIYPLKQWGGCDVDYEWQIPQVEYWLRKHGFTENKTTENSEE</sequence>
<organism evidence="1 2">
    <name type="scientific">Candidatus Scalindua rubra</name>
    <dbReference type="NCBI Taxonomy" id="1872076"/>
    <lineage>
        <taxon>Bacteria</taxon>
        <taxon>Pseudomonadati</taxon>
        <taxon>Planctomycetota</taxon>
        <taxon>Candidatus Brocadiia</taxon>
        <taxon>Candidatus Brocadiales</taxon>
        <taxon>Candidatus Scalinduaceae</taxon>
        <taxon>Candidatus Scalindua</taxon>
    </lineage>
</organism>
<protein>
    <submittedName>
        <fullName evidence="1">N-acylneuraminate cytidylyltransferase</fullName>
        <ecNumber evidence="1">2.7.7.43</ecNumber>
    </submittedName>
</protein>